<dbReference type="EMBL" id="CAFBQZ010000032">
    <property type="protein sequence ID" value="CAB5072211.1"/>
    <property type="molecule type" value="Genomic_DNA"/>
</dbReference>
<keyword evidence="4 7" id="KW-0812">Transmembrane</keyword>
<dbReference type="EMBL" id="CAFAAR010000039">
    <property type="protein sequence ID" value="CAB4802568.1"/>
    <property type="molecule type" value="Genomic_DNA"/>
</dbReference>
<dbReference type="EMBL" id="CAEZXT010000086">
    <property type="protein sequence ID" value="CAB4705674.1"/>
    <property type="molecule type" value="Genomic_DNA"/>
</dbReference>
<evidence type="ECO:0000313" key="13">
    <source>
        <dbReference type="EMBL" id="CAB4848144.1"/>
    </source>
</evidence>
<dbReference type="EMBL" id="CAEZWS010000006">
    <property type="protein sequence ID" value="CAB4657678.1"/>
    <property type="molecule type" value="Genomic_DNA"/>
</dbReference>
<name>A0A6J6L918_9ZZZZ</name>
<keyword evidence="3" id="KW-0813">Transport</keyword>
<evidence type="ECO:0000256" key="3">
    <source>
        <dbReference type="ARBA" id="ARBA00022448"/>
    </source>
</evidence>
<feature type="transmembrane region" description="Helical" evidence="7">
    <location>
        <begin position="276"/>
        <end position="304"/>
    </location>
</feature>
<feature type="transmembrane region" description="Helical" evidence="7">
    <location>
        <begin position="77"/>
        <end position="106"/>
    </location>
</feature>
<dbReference type="AlphaFoldDB" id="A0A6J6L918"/>
<dbReference type="Pfam" id="PF07690">
    <property type="entry name" value="MFS_1"/>
    <property type="match status" value="1"/>
</dbReference>
<dbReference type="PANTHER" id="PTHR23514:SF3">
    <property type="entry name" value="BYPASS OF STOP CODON PROTEIN 6"/>
    <property type="match status" value="1"/>
</dbReference>
<accession>A0A6J6L918</accession>
<evidence type="ECO:0000256" key="5">
    <source>
        <dbReference type="ARBA" id="ARBA00022989"/>
    </source>
</evidence>
<gene>
    <name evidence="8" type="ORF">UFOPK1773_00672</name>
    <name evidence="9" type="ORF">UFOPK2288_00225</name>
    <name evidence="10" type="ORF">UFOPK2589_01071</name>
    <name evidence="11" type="ORF">UFOPK2931_00656</name>
    <name evidence="12" type="ORF">UFOPK3056_00585</name>
    <name evidence="13" type="ORF">UFOPK3287_00255</name>
    <name evidence="14" type="ORF">UFOPK3558_00588</name>
    <name evidence="15" type="ORF">UFOPK3916_00568</name>
    <name evidence="16" type="ORF">UFOPK4074_00521</name>
    <name evidence="17" type="ORF">UFOPK4372_00570</name>
</gene>
<dbReference type="PANTHER" id="PTHR23514">
    <property type="entry name" value="BYPASS OF STOP CODON PROTEIN 6"/>
    <property type="match status" value="1"/>
</dbReference>
<feature type="transmembrane region" description="Helical" evidence="7">
    <location>
        <begin position="157"/>
        <end position="175"/>
    </location>
</feature>
<evidence type="ECO:0000313" key="16">
    <source>
        <dbReference type="EMBL" id="CAB5008701.1"/>
    </source>
</evidence>
<dbReference type="EMBL" id="CAFBJH010000008">
    <property type="protein sequence ID" value="CAB4848144.1"/>
    <property type="molecule type" value="Genomic_DNA"/>
</dbReference>
<dbReference type="Gene3D" id="1.20.1250.20">
    <property type="entry name" value="MFS general substrate transporter like domains"/>
    <property type="match status" value="2"/>
</dbReference>
<evidence type="ECO:0000256" key="7">
    <source>
        <dbReference type="SAM" id="Phobius"/>
    </source>
</evidence>
<proteinExistence type="inferred from homology"/>
<dbReference type="SUPFAM" id="SSF103473">
    <property type="entry name" value="MFS general substrate transporter"/>
    <property type="match status" value="1"/>
</dbReference>
<dbReference type="GO" id="GO:0012505">
    <property type="term" value="C:endomembrane system"/>
    <property type="evidence" value="ECO:0007669"/>
    <property type="project" value="UniProtKB-SubCell"/>
</dbReference>
<comment type="subcellular location">
    <subcellularLocation>
        <location evidence="1">Endomembrane system</location>
        <topology evidence="1">Multi-pass membrane protein</topology>
    </subcellularLocation>
</comment>
<evidence type="ECO:0000313" key="14">
    <source>
        <dbReference type="EMBL" id="CAB4899153.1"/>
    </source>
</evidence>
<dbReference type="InterPro" id="IPR036259">
    <property type="entry name" value="MFS_trans_sf"/>
</dbReference>
<protein>
    <submittedName>
        <fullName evidence="9">Unannotated protein</fullName>
    </submittedName>
</protein>
<feature type="transmembrane region" description="Helical" evidence="7">
    <location>
        <begin position="40"/>
        <end position="65"/>
    </location>
</feature>
<evidence type="ECO:0000256" key="1">
    <source>
        <dbReference type="ARBA" id="ARBA00004127"/>
    </source>
</evidence>
<sequence length="384" mass="40960">MFQRDRVFWLGSLQTSLVVFFVGGFGPAQPLLRIEQHTSLAVAGLHGTAMGIASILAGFTGPLLVHRFGRPRTTWIGMGFFLVGLVAFVFAPAVQFTLLATLVAGYGTSTVINAMVTRFTTHFGKSASNALSQGNAVGSIGYILGTLSVGTLATLGISWRLALLAVIPVAILLYFQSRHEIADEHIPAEGGPQRGAMSGKFWFAWVGFVACIASEFATTFWAAALIRDRIGSSPAFSTITIMAVGTGMGLGRWFGPKVLFRYQLNRKLKTVISVQLVGFSVVWFSHTLFISLIALCVVGMGLSMQFPLSSLRLIGFSDNRPDLAIGRSSLAAGSAIAGSPFILGVLGDHFGISRAYLMVPILIVIAFSAIVIVPSNEVDDRSHA</sequence>
<evidence type="ECO:0000313" key="12">
    <source>
        <dbReference type="EMBL" id="CAB4802568.1"/>
    </source>
</evidence>
<evidence type="ECO:0000313" key="15">
    <source>
        <dbReference type="EMBL" id="CAB4973185.1"/>
    </source>
</evidence>
<dbReference type="InterPro" id="IPR011701">
    <property type="entry name" value="MFS"/>
</dbReference>
<evidence type="ECO:0000313" key="8">
    <source>
        <dbReference type="EMBL" id="CAB4588370.1"/>
    </source>
</evidence>
<evidence type="ECO:0000256" key="2">
    <source>
        <dbReference type="ARBA" id="ARBA00008335"/>
    </source>
</evidence>
<keyword evidence="6 7" id="KW-0472">Membrane</keyword>
<evidence type="ECO:0000313" key="11">
    <source>
        <dbReference type="EMBL" id="CAB4779193.1"/>
    </source>
</evidence>
<evidence type="ECO:0000256" key="4">
    <source>
        <dbReference type="ARBA" id="ARBA00022692"/>
    </source>
</evidence>
<feature type="transmembrane region" description="Helical" evidence="7">
    <location>
        <begin position="235"/>
        <end position="255"/>
    </location>
</feature>
<dbReference type="EMBL" id="CAFBMI010000038">
    <property type="protein sequence ID" value="CAB4899153.1"/>
    <property type="molecule type" value="Genomic_DNA"/>
</dbReference>
<feature type="transmembrane region" description="Helical" evidence="7">
    <location>
        <begin position="202"/>
        <end position="223"/>
    </location>
</feature>
<evidence type="ECO:0000313" key="9">
    <source>
        <dbReference type="EMBL" id="CAB4657678.1"/>
    </source>
</evidence>
<dbReference type="EMBL" id="CAEZZZ010000031">
    <property type="protein sequence ID" value="CAB4779193.1"/>
    <property type="molecule type" value="Genomic_DNA"/>
</dbReference>
<keyword evidence="5 7" id="KW-1133">Transmembrane helix</keyword>
<dbReference type="GO" id="GO:0022857">
    <property type="term" value="F:transmembrane transporter activity"/>
    <property type="evidence" value="ECO:0007669"/>
    <property type="project" value="InterPro"/>
</dbReference>
<dbReference type="EMBL" id="CAFBOE010000037">
    <property type="protein sequence ID" value="CAB4973185.1"/>
    <property type="molecule type" value="Genomic_DNA"/>
</dbReference>
<feature type="transmembrane region" description="Helical" evidence="7">
    <location>
        <begin position="355"/>
        <end position="373"/>
    </location>
</feature>
<feature type="transmembrane region" description="Helical" evidence="7">
    <location>
        <begin position="7"/>
        <end position="28"/>
    </location>
</feature>
<evidence type="ECO:0000256" key="6">
    <source>
        <dbReference type="ARBA" id="ARBA00023136"/>
    </source>
</evidence>
<comment type="similarity">
    <text evidence="2">Belongs to the major facilitator superfamily.</text>
</comment>
<reference evidence="9" key="1">
    <citation type="submission" date="2020-05" db="EMBL/GenBank/DDBJ databases">
        <authorList>
            <person name="Chiriac C."/>
            <person name="Salcher M."/>
            <person name="Ghai R."/>
            <person name="Kavagutti S V."/>
        </authorList>
    </citation>
    <scope>NUCLEOTIDE SEQUENCE</scope>
</reference>
<dbReference type="InterPro" id="IPR051788">
    <property type="entry name" value="MFS_Transporter"/>
</dbReference>
<evidence type="ECO:0000313" key="10">
    <source>
        <dbReference type="EMBL" id="CAB4705674.1"/>
    </source>
</evidence>
<dbReference type="EMBL" id="CAEZUA010000036">
    <property type="protein sequence ID" value="CAB4588370.1"/>
    <property type="molecule type" value="Genomic_DNA"/>
</dbReference>
<evidence type="ECO:0000313" key="17">
    <source>
        <dbReference type="EMBL" id="CAB5072211.1"/>
    </source>
</evidence>
<organism evidence="9">
    <name type="scientific">freshwater metagenome</name>
    <dbReference type="NCBI Taxonomy" id="449393"/>
    <lineage>
        <taxon>unclassified sequences</taxon>
        <taxon>metagenomes</taxon>
        <taxon>ecological metagenomes</taxon>
    </lineage>
</organism>
<dbReference type="GO" id="GO:0016020">
    <property type="term" value="C:membrane"/>
    <property type="evidence" value="ECO:0007669"/>
    <property type="project" value="TreeGrafter"/>
</dbReference>
<feature type="transmembrane region" description="Helical" evidence="7">
    <location>
        <begin position="324"/>
        <end position="343"/>
    </location>
</feature>
<dbReference type="EMBL" id="CAFBPG010000032">
    <property type="protein sequence ID" value="CAB5008701.1"/>
    <property type="molecule type" value="Genomic_DNA"/>
</dbReference>